<feature type="binding site" evidence="7">
    <location>
        <position position="103"/>
    </location>
    <ligand>
        <name>[4Fe-4S] cluster</name>
        <dbReference type="ChEBI" id="CHEBI:49883"/>
        <label>3</label>
    </ligand>
</feature>
<feature type="binding site" evidence="7">
    <location>
        <position position="16"/>
    </location>
    <ligand>
        <name>[4Fe-4S] cluster</name>
        <dbReference type="ChEBI" id="CHEBI:49883"/>
        <label>1</label>
    </ligand>
</feature>
<evidence type="ECO:0000256" key="8">
    <source>
        <dbReference type="SAM" id="Phobius"/>
    </source>
</evidence>
<evidence type="ECO:0000259" key="9">
    <source>
        <dbReference type="PROSITE" id="PS51379"/>
    </source>
</evidence>
<feature type="binding site" evidence="7">
    <location>
        <position position="123"/>
    </location>
    <ligand>
        <name>[4Fe-4S] cluster</name>
        <dbReference type="ChEBI" id="CHEBI:49883"/>
        <label>2</label>
    </ligand>
</feature>
<protein>
    <recommendedName>
        <fullName evidence="9">4Fe-4S ferredoxin-type domain-containing protein</fullName>
    </recommendedName>
</protein>
<feature type="binding site" evidence="7">
    <location>
        <position position="135"/>
    </location>
    <ligand>
        <name>[4Fe-4S] cluster</name>
        <dbReference type="ChEBI" id="CHEBI:49883"/>
        <label>2</label>
    </ligand>
</feature>
<keyword evidence="8" id="KW-1133">Transmembrane helix</keyword>
<keyword evidence="11" id="KW-1185">Reference proteome</keyword>
<reference evidence="10 11" key="1">
    <citation type="submission" date="2017-06" db="EMBL/GenBank/DDBJ databases">
        <title>Draft Genome Sequence of Natranaerobius trueperi halophilic, alkalithermophilic bacteria from soda lakes.</title>
        <authorList>
            <person name="Zhao B."/>
        </authorList>
    </citation>
    <scope>NUCLEOTIDE SEQUENCE [LARGE SCALE GENOMIC DNA]</scope>
    <source>
        <strain evidence="10 11">DSM 18760</strain>
    </source>
</reference>
<feature type="binding site" evidence="7">
    <location>
        <position position="61"/>
    </location>
    <ligand>
        <name>[4Fe-4S] cluster</name>
        <dbReference type="ChEBI" id="CHEBI:49883"/>
        <label>3</label>
    </ligand>
</feature>
<gene>
    <name evidence="10" type="ORF">CDO51_06920</name>
</gene>
<dbReference type="GO" id="GO:0030313">
    <property type="term" value="C:cell envelope"/>
    <property type="evidence" value="ECO:0007669"/>
    <property type="project" value="UniProtKB-SubCell"/>
</dbReference>
<dbReference type="GO" id="GO:0045333">
    <property type="term" value="P:cellular respiration"/>
    <property type="evidence" value="ECO:0007669"/>
    <property type="project" value="InterPro"/>
</dbReference>
<feature type="binding site" evidence="7">
    <location>
        <position position="26"/>
    </location>
    <ligand>
        <name>[4Fe-4S] cluster</name>
        <dbReference type="ChEBI" id="CHEBI:49883"/>
        <label>2</label>
    </ligand>
</feature>
<dbReference type="InterPro" id="IPR014603">
    <property type="entry name" value="Formate_DH_Fe-S_su"/>
</dbReference>
<dbReference type="PIRSF" id="PIRSF036298">
    <property type="entry name" value="FDH_4Fe4S"/>
    <property type="match status" value="1"/>
</dbReference>
<evidence type="ECO:0000256" key="7">
    <source>
        <dbReference type="PIRSR" id="PIRSR036298-50"/>
    </source>
</evidence>
<dbReference type="AlphaFoldDB" id="A0A226C002"/>
<feature type="binding site" evidence="7">
    <location>
        <position position="139"/>
    </location>
    <ligand>
        <name>[4Fe-4S] cluster</name>
        <dbReference type="ChEBI" id="CHEBI:49883"/>
        <label>1</label>
    </ligand>
</feature>
<dbReference type="EMBL" id="NIQC01000013">
    <property type="protein sequence ID" value="OWZ83677.1"/>
    <property type="molecule type" value="Genomic_DNA"/>
</dbReference>
<dbReference type="InterPro" id="IPR017900">
    <property type="entry name" value="4Fe4S_Fe_S_CS"/>
</dbReference>
<feature type="binding site" evidence="7">
    <location>
        <position position="22"/>
    </location>
    <ligand>
        <name>[4Fe-4S] cluster</name>
        <dbReference type="ChEBI" id="CHEBI:49883"/>
        <label>1</label>
    </ligand>
</feature>
<keyword evidence="8" id="KW-0812">Transmembrane</keyword>
<evidence type="ECO:0000256" key="3">
    <source>
        <dbReference type="ARBA" id="ARBA00022723"/>
    </source>
</evidence>
<keyword evidence="2 7" id="KW-0004">4Fe-4S</keyword>
<evidence type="ECO:0000256" key="5">
    <source>
        <dbReference type="ARBA" id="ARBA00023004"/>
    </source>
</evidence>
<evidence type="ECO:0000256" key="1">
    <source>
        <dbReference type="ARBA" id="ARBA00004196"/>
    </source>
</evidence>
<sequence length="253" mass="28397">MVNLQDYTMLFDESICAGCEACTVACKQIHELPNEVFRTKMAEIEWGDFPNVASVFNKNACYHCEDAACIKACPTGACHKSEEGLTVMNSDVCINCNWCVTSCPFGYIAPDRSNGVMEKCSMCEERLREGKDTLCKETCTTRAIKGGSRDEMIRYGRKRVEKLKEQGFNEANLYGEKQLGGLKVLSVLRYDPEKYSLPKDPQIPLSLSLWNKLPLGPTVLIAGGFLVAFNFFHNRKFKDKINKSTDSDEYGSE</sequence>
<feature type="domain" description="4Fe-4S ferredoxin-type" evidence="9">
    <location>
        <begin position="7"/>
        <end position="35"/>
    </location>
</feature>
<evidence type="ECO:0000256" key="6">
    <source>
        <dbReference type="ARBA" id="ARBA00023014"/>
    </source>
</evidence>
<feature type="binding site" evidence="7">
    <location>
        <position position="93"/>
    </location>
    <ligand>
        <name>[4Fe-4S] cluster</name>
        <dbReference type="ChEBI" id="CHEBI:49883"/>
        <label>4</label>
    </ligand>
</feature>
<feature type="transmembrane region" description="Helical" evidence="8">
    <location>
        <begin position="213"/>
        <end position="232"/>
    </location>
</feature>
<feature type="binding site" evidence="7">
    <location>
        <position position="99"/>
    </location>
    <ligand>
        <name>[4Fe-4S] cluster</name>
        <dbReference type="ChEBI" id="CHEBI:49883"/>
        <label>4</label>
    </ligand>
</feature>
<evidence type="ECO:0000313" key="10">
    <source>
        <dbReference type="EMBL" id="OWZ83677.1"/>
    </source>
</evidence>
<evidence type="ECO:0000313" key="11">
    <source>
        <dbReference type="Proteomes" id="UP000214588"/>
    </source>
</evidence>
<keyword evidence="8" id="KW-0472">Membrane</keyword>
<feature type="binding site" evidence="7">
    <location>
        <position position="120"/>
    </location>
    <ligand>
        <name>[4Fe-4S] cluster</name>
        <dbReference type="ChEBI" id="CHEBI:49883"/>
        <label>2</label>
    </ligand>
</feature>
<feature type="binding site" evidence="7">
    <location>
        <position position="69"/>
    </location>
    <ligand>
        <name>[4Fe-4S] cluster</name>
        <dbReference type="ChEBI" id="CHEBI:49883"/>
        <label>3</label>
    </ligand>
</feature>
<dbReference type="InterPro" id="IPR051555">
    <property type="entry name" value="FDH_Electron_Transfer_Unit"/>
</dbReference>
<name>A0A226C002_9FIRM</name>
<dbReference type="Pfam" id="PF13247">
    <property type="entry name" value="Fer4_11"/>
    <property type="match status" value="1"/>
</dbReference>
<comment type="cofactor">
    <cofactor evidence="7">
        <name>[4Fe-4S] cluster</name>
        <dbReference type="ChEBI" id="CHEBI:49883"/>
    </cofactor>
    <text evidence="7">Binds 4 [4Fe-4S] clusters per subunit.</text>
</comment>
<dbReference type="GO" id="GO:0046872">
    <property type="term" value="F:metal ion binding"/>
    <property type="evidence" value="ECO:0007669"/>
    <property type="project" value="UniProtKB-KW"/>
</dbReference>
<dbReference type="PROSITE" id="PS00198">
    <property type="entry name" value="4FE4S_FER_1"/>
    <property type="match status" value="1"/>
</dbReference>
<dbReference type="OrthoDB" id="9810688at2"/>
<comment type="subcellular location">
    <subcellularLocation>
        <location evidence="1">Cell envelope</location>
    </subcellularLocation>
</comment>
<feature type="binding site" evidence="7">
    <location>
        <position position="96"/>
    </location>
    <ligand>
        <name>[4Fe-4S] cluster</name>
        <dbReference type="ChEBI" id="CHEBI:49883"/>
        <label>4</label>
    </ligand>
</feature>
<dbReference type="PROSITE" id="PS51379">
    <property type="entry name" value="4FE4S_FER_2"/>
    <property type="match status" value="3"/>
</dbReference>
<dbReference type="SUPFAM" id="SSF54862">
    <property type="entry name" value="4Fe-4S ferredoxins"/>
    <property type="match status" value="1"/>
</dbReference>
<accession>A0A226C002</accession>
<dbReference type="Proteomes" id="UP000214588">
    <property type="component" value="Unassembled WGS sequence"/>
</dbReference>
<dbReference type="Gene3D" id="3.30.70.20">
    <property type="match status" value="2"/>
</dbReference>
<evidence type="ECO:0000256" key="4">
    <source>
        <dbReference type="ARBA" id="ARBA00022737"/>
    </source>
</evidence>
<organism evidence="10 11">
    <name type="scientific">Natranaerobius trueperi</name>
    <dbReference type="NCBI Taxonomy" id="759412"/>
    <lineage>
        <taxon>Bacteria</taxon>
        <taxon>Bacillati</taxon>
        <taxon>Bacillota</taxon>
        <taxon>Clostridia</taxon>
        <taxon>Natranaerobiales</taxon>
        <taxon>Natranaerobiaceae</taxon>
        <taxon>Natranaerobius</taxon>
    </lineage>
</organism>
<proteinExistence type="predicted"/>
<dbReference type="GO" id="GO:0051539">
    <property type="term" value="F:4 iron, 4 sulfur cluster binding"/>
    <property type="evidence" value="ECO:0007669"/>
    <property type="project" value="UniProtKB-KW"/>
</dbReference>
<dbReference type="GO" id="GO:0015944">
    <property type="term" value="P:formate oxidation"/>
    <property type="evidence" value="ECO:0007669"/>
    <property type="project" value="InterPro"/>
</dbReference>
<keyword evidence="5 7" id="KW-0408">Iron</keyword>
<keyword evidence="4" id="KW-0677">Repeat</keyword>
<keyword evidence="6 7" id="KW-0411">Iron-sulfur</keyword>
<dbReference type="PANTHER" id="PTHR43545:SF6">
    <property type="entry name" value="FORMATE DEHYDROGENASE, NITRATE-INDUCIBLE, IRON-SULFUR SUBUNIT"/>
    <property type="match status" value="1"/>
</dbReference>
<feature type="binding site" evidence="7">
    <location>
        <position position="64"/>
    </location>
    <ligand>
        <name>[4Fe-4S] cluster</name>
        <dbReference type="ChEBI" id="CHEBI:49883"/>
        <label>3</label>
    </ligand>
</feature>
<dbReference type="RefSeq" id="WP_089023571.1">
    <property type="nucleotide sequence ID" value="NZ_NIQC01000013.1"/>
</dbReference>
<feature type="domain" description="4Fe-4S ferredoxin-type" evidence="9">
    <location>
        <begin position="84"/>
        <end position="113"/>
    </location>
</feature>
<feature type="domain" description="4Fe-4S ferredoxin-type" evidence="9">
    <location>
        <begin position="52"/>
        <end position="83"/>
    </location>
</feature>
<evidence type="ECO:0000256" key="2">
    <source>
        <dbReference type="ARBA" id="ARBA00022485"/>
    </source>
</evidence>
<feature type="binding site" evidence="7">
    <location>
        <position position="73"/>
    </location>
    <ligand>
        <name>[4Fe-4S] cluster</name>
        <dbReference type="ChEBI" id="CHEBI:49883"/>
        <label>4</label>
    </ligand>
</feature>
<keyword evidence="3 7" id="KW-0479">Metal-binding</keyword>
<feature type="binding site" evidence="7">
    <location>
        <position position="19"/>
    </location>
    <ligand>
        <name>[4Fe-4S] cluster</name>
        <dbReference type="ChEBI" id="CHEBI:49883"/>
        <label>1</label>
    </ligand>
</feature>
<comment type="caution">
    <text evidence="10">The sequence shown here is derived from an EMBL/GenBank/DDBJ whole genome shotgun (WGS) entry which is preliminary data.</text>
</comment>
<dbReference type="PANTHER" id="PTHR43545">
    <property type="entry name" value="FORMATE DEHYDROGENASE, NITRATE-INDUCIBLE, IRON-SULFUR SUBUNIT"/>
    <property type="match status" value="1"/>
</dbReference>
<dbReference type="InterPro" id="IPR017896">
    <property type="entry name" value="4Fe4S_Fe-S-bd"/>
</dbReference>